<evidence type="ECO:0000313" key="1">
    <source>
        <dbReference type="EMBL" id="KGQ70363.1"/>
    </source>
</evidence>
<dbReference type="NCBIfam" id="NF011564">
    <property type="entry name" value="PRK14988.1"/>
    <property type="match status" value="1"/>
</dbReference>
<evidence type="ECO:0000313" key="2">
    <source>
        <dbReference type="Proteomes" id="UP000030380"/>
    </source>
</evidence>
<dbReference type="GO" id="GO:0008967">
    <property type="term" value="F:phosphoglycolate phosphatase activity"/>
    <property type="evidence" value="ECO:0007669"/>
    <property type="project" value="TreeGrafter"/>
</dbReference>
<dbReference type="Gene3D" id="3.40.50.1000">
    <property type="entry name" value="HAD superfamily/HAD-like"/>
    <property type="match status" value="1"/>
</dbReference>
<dbReference type="GO" id="GO:0005829">
    <property type="term" value="C:cytosol"/>
    <property type="evidence" value="ECO:0007669"/>
    <property type="project" value="TreeGrafter"/>
</dbReference>
<reference evidence="1 2" key="1">
    <citation type="submission" date="2014-11" db="EMBL/GenBank/DDBJ databases">
        <title>Draft genome sequence of Chelonobacter oris 1662T, associated with respiratory disease in Hermann's Tortoises.</title>
        <authorList>
            <person name="Kudirkiene E."/>
            <person name="Hansen M.J."/>
            <person name="Bojesen A.M."/>
        </authorList>
    </citation>
    <scope>NUCLEOTIDE SEQUENCE [LARGE SCALE GENOMIC DNA]</scope>
    <source>
        <strain evidence="1 2">1662</strain>
    </source>
</reference>
<protein>
    <submittedName>
        <fullName evidence="1">HAD family hydrolase</fullName>
    </submittedName>
</protein>
<dbReference type="InterPro" id="IPR023214">
    <property type="entry name" value="HAD_sf"/>
</dbReference>
<keyword evidence="1" id="KW-0378">Hydrolase</keyword>
<dbReference type="SFLD" id="SFLDG01129">
    <property type="entry name" value="C1.5:_HAD__Beta-PGM__Phosphata"/>
    <property type="match status" value="1"/>
</dbReference>
<name>A0A0A3ALS8_9PAST</name>
<dbReference type="GO" id="GO:0006281">
    <property type="term" value="P:DNA repair"/>
    <property type="evidence" value="ECO:0007669"/>
    <property type="project" value="TreeGrafter"/>
</dbReference>
<dbReference type="Proteomes" id="UP000030380">
    <property type="component" value="Unassembled WGS sequence"/>
</dbReference>
<dbReference type="Pfam" id="PF00702">
    <property type="entry name" value="Hydrolase"/>
    <property type="match status" value="1"/>
</dbReference>
<dbReference type="OrthoDB" id="9773910at2"/>
<proteinExistence type="predicted"/>
<accession>A0A0A3ALS8</accession>
<dbReference type="STRING" id="505317.OA57_05770"/>
<dbReference type="PANTHER" id="PTHR43434">
    <property type="entry name" value="PHOSPHOGLYCOLATE PHOSPHATASE"/>
    <property type="match status" value="1"/>
</dbReference>
<dbReference type="InterPro" id="IPR006439">
    <property type="entry name" value="HAD-SF_hydro_IA"/>
</dbReference>
<organism evidence="1 2">
    <name type="scientific">Chelonobacter oris</name>
    <dbReference type="NCBI Taxonomy" id="505317"/>
    <lineage>
        <taxon>Bacteria</taxon>
        <taxon>Pseudomonadati</taxon>
        <taxon>Pseudomonadota</taxon>
        <taxon>Gammaproteobacteria</taxon>
        <taxon>Pasteurellales</taxon>
        <taxon>Pasteurellaceae</taxon>
        <taxon>Chelonobacter</taxon>
    </lineage>
</organism>
<comment type="caution">
    <text evidence="1">The sequence shown here is derived from an EMBL/GenBank/DDBJ whole genome shotgun (WGS) entry which is preliminary data.</text>
</comment>
<dbReference type="CDD" id="cd01427">
    <property type="entry name" value="HAD_like"/>
    <property type="match status" value="1"/>
</dbReference>
<dbReference type="PANTHER" id="PTHR43434:SF3">
    <property type="entry name" value="GMP_IMP NUCLEOTIDASE YRFG"/>
    <property type="match status" value="1"/>
</dbReference>
<dbReference type="EMBL" id="JSUM01000010">
    <property type="protein sequence ID" value="KGQ70363.1"/>
    <property type="molecule type" value="Genomic_DNA"/>
</dbReference>
<dbReference type="AlphaFoldDB" id="A0A0A3ALS8"/>
<dbReference type="SUPFAM" id="SSF56784">
    <property type="entry name" value="HAD-like"/>
    <property type="match status" value="1"/>
</dbReference>
<dbReference type="NCBIfam" id="TIGR01509">
    <property type="entry name" value="HAD-SF-IA-v3"/>
    <property type="match status" value="1"/>
</dbReference>
<gene>
    <name evidence="1" type="ORF">OA57_05770</name>
</gene>
<dbReference type="PRINTS" id="PR00413">
    <property type="entry name" value="HADHALOGNASE"/>
</dbReference>
<keyword evidence="2" id="KW-1185">Reference proteome</keyword>
<dbReference type="RefSeq" id="WP_034614763.1">
    <property type="nucleotide sequence ID" value="NZ_JSUM01000010.1"/>
</dbReference>
<dbReference type="SFLD" id="SFLDS00003">
    <property type="entry name" value="Haloacid_Dehalogenase"/>
    <property type="match status" value="1"/>
</dbReference>
<dbReference type="InterPro" id="IPR050155">
    <property type="entry name" value="HAD-like_hydrolase_sf"/>
</dbReference>
<dbReference type="InterPro" id="IPR036412">
    <property type="entry name" value="HAD-like_sf"/>
</dbReference>
<sequence length="222" mass="26002">MLDWDTIDTVLFDLDGTLIDLRLDACFWKEIVPQAYAEKNAVSPTQSRQKLKRLYHEVEHSMQWYDIDHWADTLNLPIRDMQRAHAVNTQVRSGVYSLLTTLKSMDKRLMILTDSHPFSLQVKMENCDLAPHFDHLISSHEFQQPKMNSTLWTALYRDYQIDPNRTLLLDDIEAVLDQAKQNRLAYTIGIENPDSRLPPKSFQRHHSIDDFHRLLEQADDNG</sequence>